<dbReference type="InterPro" id="IPR012334">
    <property type="entry name" value="Pectin_lyas_fold"/>
</dbReference>
<organism evidence="15 16">
    <name type="scientific">Sporormia fimetaria CBS 119925</name>
    <dbReference type="NCBI Taxonomy" id="1340428"/>
    <lineage>
        <taxon>Eukaryota</taxon>
        <taxon>Fungi</taxon>
        <taxon>Dikarya</taxon>
        <taxon>Ascomycota</taxon>
        <taxon>Pezizomycotina</taxon>
        <taxon>Dothideomycetes</taxon>
        <taxon>Pleosporomycetidae</taxon>
        <taxon>Pleosporales</taxon>
        <taxon>Sporormiaceae</taxon>
        <taxon>Sporormia</taxon>
    </lineage>
</organism>
<keyword evidence="3" id="KW-0964">Secreted</keyword>
<dbReference type="GO" id="GO:0000272">
    <property type="term" value="P:polysaccharide catabolic process"/>
    <property type="evidence" value="ECO:0007669"/>
    <property type="project" value="UniProtKB-KW"/>
</dbReference>
<evidence type="ECO:0000256" key="6">
    <source>
        <dbReference type="ARBA" id="ARBA00022801"/>
    </source>
</evidence>
<keyword evidence="6 13" id="KW-0378">Hydrolase</keyword>
<evidence type="ECO:0000256" key="14">
    <source>
        <dbReference type="SAM" id="SignalP"/>
    </source>
</evidence>
<dbReference type="GO" id="GO:0005576">
    <property type="term" value="C:extracellular region"/>
    <property type="evidence" value="ECO:0007669"/>
    <property type="project" value="UniProtKB-SubCell"/>
</dbReference>
<evidence type="ECO:0000256" key="1">
    <source>
        <dbReference type="ARBA" id="ARBA00004613"/>
    </source>
</evidence>
<evidence type="ECO:0000313" key="15">
    <source>
        <dbReference type="EMBL" id="KAF2744892.1"/>
    </source>
</evidence>
<proteinExistence type="inferred from homology"/>
<keyword evidence="5" id="KW-0677">Repeat</keyword>
<comment type="similarity">
    <text evidence="2 13">Belongs to the glycosyl hydrolase 28 family.</text>
</comment>
<dbReference type="OrthoDB" id="187139at2759"/>
<dbReference type="GO" id="GO:0004650">
    <property type="term" value="F:polygalacturonase activity"/>
    <property type="evidence" value="ECO:0007669"/>
    <property type="project" value="InterPro"/>
</dbReference>
<gene>
    <name evidence="15" type="ORF">M011DRAFT_460643</name>
</gene>
<feature type="chain" id="PRO_5025461251" evidence="14">
    <location>
        <begin position="19"/>
        <end position="388"/>
    </location>
</feature>
<keyword evidence="10" id="KW-0961">Cell wall biogenesis/degradation</keyword>
<reference evidence="15" key="1">
    <citation type="journal article" date="2020" name="Stud. Mycol.">
        <title>101 Dothideomycetes genomes: a test case for predicting lifestyles and emergence of pathogens.</title>
        <authorList>
            <person name="Haridas S."/>
            <person name="Albert R."/>
            <person name="Binder M."/>
            <person name="Bloem J."/>
            <person name="Labutti K."/>
            <person name="Salamov A."/>
            <person name="Andreopoulos B."/>
            <person name="Baker S."/>
            <person name="Barry K."/>
            <person name="Bills G."/>
            <person name="Bluhm B."/>
            <person name="Cannon C."/>
            <person name="Castanera R."/>
            <person name="Culley D."/>
            <person name="Daum C."/>
            <person name="Ezra D."/>
            <person name="Gonzalez J."/>
            <person name="Henrissat B."/>
            <person name="Kuo A."/>
            <person name="Liang C."/>
            <person name="Lipzen A."/>
            <person name="Lutzoni F."/>
            <person name="Magnuson J."/>
            <person name="Mondo S."/>
            <person name="Nolan M."/>
            <person name="Ohm R."/>
            <person name="Pangilinan J."/>
            <person name="Park H.-J."/>
            <person name="Ramirez L."/>
            <person name="Alfaro M."/>
            <person name="Sun H."/>
            <person name="Tritt A."/>
            <person name="Yoshinaga Y."/>
            <person name="Zwiers L.-H."/>
            <person name="Turgeon B."/>
            <person name="Goodwin S."/>
            <person name="Spatafora J."/>
            <person name="Crous P."/>
            <person name="Grigoriev I."/>
        </authorList>
    </citation>
    <scope>NUCLEOTIDE SEQUENCE</scope>
    <source>
        <strain evidence="15">CBS 119925</strain>
    </source>
</reference>
<keyword evidence="4 14" id="KW-0732">Signal</keyword>
<keyword evidence="9 13" id="KW-0326">Glycosidase</keyword>
<evidence type="ECO:0000256" key="7">
    <source>
        <dbReference type="ARBA" id="ARBA00023180"/>
    </source>
</evidence>
<name>A0A6A6V2T6_9PLEO</name>
<keyword evidence="7" id="KW-0325">Glycoprotein</keyword>
<dbReference type="InterPro" id="IPR011050">
    <property type="entry name" value="Pectin_lyase_fold/virulence"/>
</dbReference>
<dbReference type="PANTHER" id="PTHR31736">
    <property type="match status" value="1"/>
</dbReference>
<protein>
    <submittedName>
        <fullName evidence="15">Glycoside hydrolase family 28 protein</fullName>
    </submittedName>
</protein>
<evidence type="ECO:0000256" key="4">
    <source>
        <dbReference type="ARBA" id="ARBA00022729"/>
    </source>
</evidence>
<keyword evidence="8" id="KW-0119">Carbohydrate metabolism</keyword>
<dbReference type="PANTHER" id="PTHR31736:SF9">
    <property type="entry name" value="ENDO-XYLOGALACTURONAN HYDROLASE A-RELATED"/>
    <property type="match status" value="1"/>
</dbReference>
<keyword evidence="16" id="KW-1185">Reference proteome</keyword>
<comment type="function">
    <text evidence="12">Pectinolytic enzyme involved in the degradation of xylogalacturonan (xga), a galacturonan backbone heavily substituted with xylose, and which is one important component of the hairy regions of pectin. Activity requires a galacturonic acid backbone substituted with xylose.</text>
</comment>
<keyword evidence="11" id="KW-0624">Polysaccharide degradation</keyword>
<dbReference type="Gene3D" id="2.160.20.10">
    <property type="entry name" value="Single-stranded right-handed beta-helix, Pectin lyase-like"/>
    <property type="match status" value="1"/>
</dbReference>
<evidence type="ECO:0000313" key="16">
    <source>
        <dbReference type="Proteomes" id="UP000799440"/>
    </source>
</evidence>
<evidence type="ECO:0000256" key="2">
    <source>
        <dbReference type="ARBA" id="ARBA00008834"/>
    </source>
</evidence>
<dbReference type="Proteomes" id="UP000799440">
    <property type="component" value="Unassembled WGS sequence"/>
</dbReference>
<evidence type="ECO:0000256" key="9">
    <source>
        <dbReference type="ARBA" id="ARBA00023295"/>
    </source>
</evidence>
<dbReference type="Pfam" id="PF00295">
    <property type="entry name" value="Glyco_hydro_28"/>
    <property type="match status" value="1"/>
</dbReference>
<evidence type="ECO:0000256" key="5">
    <source>
        <dbReference type="ARBA" id="ARBA00022737"/>
    </source>
</evidence>
<dbReference type="EMBL" id="MU006586">
    <property type="protein sequence ID" value="KAF2744892.1"/>
    <property type="molecule type" value="Genomic_DNA"/>
</dbReference>
<sequence length="388" mass="42690">MFLLTFALLALSFSFVLAVDPCIPTPGGWQDLDDAPSINAAIVSCGARGTIIIPANSIFNIRSPIDFTPCQSCDFQIEGTVQVGHGNWGFWAKKDFFQFKGVKGARVRSVTGTGVVDGNAIEYYTQRFDSGMFEGTNAFFGFTDQSSEIRVENLVVKNVMHRFFRIIGNSTNIHLTNLTLSSVEQWGAYPRNEQDTVGIEIGEASNIDISAIDISFQAAQRTRGPVGVCIAFDRGARSITVRQITCTGAFGGVLVQMASIGWNYGTPSPVAVENIHVSDLDVDASLATGIVTYPAVTTLRNLTWENVYVRNGNPAPVELCWYKSHSFTPWFSTCRESVNMTVREVLFKGYRGKVQETPASGVSWPYTPYNNMTSVELRYEDWVPGTVE</sequence>
<accession>A0A6A6V2T6</accession>
<dbReference type="SUPFAM" id="SSF51126">
    <property type="entry name" value="Pectin lyase-like"/>
    <property type="match status" value="1"/>
</dbReference>
<evidence type="ECO:0000256" key="13">
    <source>
        <dbReference type="RuleBase" id="RU361169"/>
    </source>
</evidence>
<evidence type="ECO:0000256" key="3">
    <source>
        <dbReference type="ARBA" id="ARBA00022525"/>
    </source>
</evidence>
<dbReference type="GO" id="GO:0071555">
    <property type="term" value="P:cell wall organization"/>
    <property type="evidence" value="ECO:0007669"/>
    <property type="project" value="UniProtKB-KW"/>
</dbReference>
<feature type="signal peptide" evidence="14">
    <location>
        <begin position="1"/>
        <end position="18"/>
    </location>
</feature>
<comment type="subcellular location">
    <subcellularLocation>
        <location evidence="1">Secreted</location>
    </subcellularLocation>
</comment>
<evidence type="ECO:0000256" key="8">
    <source>
        <dbReference type="ARBA" id="ARBA00023277"/>
    </source>
</evidence>
<evidence type="ECO:0000256" key="11">
    <source>
        <dbReference type="ARBA" id="ARBA00023326"/>
    </source>
</evidence>
<evidence type="ECO:0000256" key="10">
    <source>
        <dbReference type="ARBA" id="ARBA00023316"/>
    </source>
</evidence>
<dbReference type="InterPro" id="IPR000743">
    <property type="entry name" value="Glyco_hydro_28"/>
</dbReference>
<evidence type="ECO:0000256" key="12">
    <source>
        <dbReference type="ARBA" id="ARBA00037278"/>
    </source>
</evidence>
<dbReference type="AlphaFoldDB" id="A0A6A6V2T6"/>